<dbReference type="PANTHER" id="PTHR47326">
    <property type="entry name" value="TRANSPOSABLE ELEMENT TC3 TRANSPOSASE-LIKE PROTEIN"/>
    <property type="match status" value="1"/>
</dbReference>
<proteinExistence type="predicted"/>
<dbReference type="Gene3D" id="3.30.420.10">
    <property type="entry name" value="Ribonuclease H-like superfamily/Ribonuclease H"/>
    <property type="match status" value="1"/>
</dbReference>
<reference evidence="2 3" key="1">
    <citation type="journal article" date="2022" name="Allergy">
        <title>Genome assembly and annotation of Periplaneta americana reveal a comprehensive cockroach allergen profile.</title>
        <authorList>
            <person name="Wang L."/>
            <person name="Xiong Q."/>
            <person name="Saelim N."/>
            <person name="Wang L."/>
            <person name="Nong W."/>
            <person name="Wan A.T."/>
            <person name="Shi M."/>
            <person name="Liu X."/>
            <person name="Cao Q."/>
            <person name="Hui J.H.L."/>
            <person name="Sookrung N."/>
            <person name="Leung T.F."/>
            <person name="Tungtrongchitr A."/>
            <person name="Tsui S.K.W."/>
        </authorList>
    </citation>
    <scope>NUCLEOTIDE SEQUENCE [LARGE SCALE GENOMIC DNA]</scope>
    <source>
        <strain evidence="2">PWHHKU_190912</strain>
    </source>
</reference>
<feature type="region of interest" description="Disordered" evidence="1">
    <location>
        <begin position="299"/>
        <end position="341"/>
    </location>
</feature>
<dbReference type="EMBL" id="JAJSOF020000009">
    <property type="protein sequence ID" value="KAJ4446633.1"/>
    <property type="molecule type" value="Genomic_DNA"/>
</dbReference>
<organism evidence="2 3">
    <name type="scientific">Periplaneta americana</name>
    <name type="common">American cockroach</name>
    <name type="synonym">Blatta americana</name>
    <dbReference type="NCBI Taxonomy" id="6978"/>
    <lineage>
        <taxon>Eukaryota</taxon>
        <taxon>Metazoa</taxon>
        <taxon>Ecdysozoa</taxon>
        <taxon>Arthropoda</taxon>
        <taxon>Hexapoda</taxon>
        <taxon>Insecta</taxon>
        <taxon>Pterygota</taxon>
        <taxon>Neoptera</taxon>
        <taxon>Polyneoptera</taxon>
        <taxon>Dictyoptera</taxon>
        <taxon>Blattodea</taxon>
        <taxon>Blattoidea</taxon>
        <taxon>Blattidae</taxon>
        <taxon>Blattinae</taxon>
        <taxon>Periplaneta</taxon>
    </lineage>
</organism>
<dbReference type="Proteomes" id="UP001148838">
    <property type="component" value="Unassembled WGS sequence"/>
</dbReference>
<dbReference type="PANTHER" id="PTHR47326:SF1">
    <property type="entry name" value="HTH PSQ-TYPE DOMAIN-CONTAINING PROTEIN"/>
    <property type="match status" value="1"/>
</dbReference>
<dbReference type="InterPro" id="IPR036397">
    <property type="entry name" value="RNaseH_sf"/>
</dbReference>
<evidence type="ECO:0000313" key="2">
    <source>
        <dbReference type="EMBL" id="KAJ4446633.1"/>
    </source>
</evidence>
<evidence type="ECO:0000256" key="1">
    <source>
        <dbReference type="SAM" id="MobiDB-lite"/>
    </source>
</evidence>
<accession>A0ABQ8TK44</accession>
<name>A0ABQ8TK44_PERAM</name>
<sequence>MAGLYEGGNEPTGSLKAIYNNGTNITKSTISQSFISNYPRGVVPPPTGRGLEFAEMATGAERAFVALEIHSTNSVITVQRHFRARFDNDPRDAKIIRRWYNQLATTDACVKENLLVGLTWSTFVIPRNLMSSVHFPTPRCTAPSFFLEPTVSGHSYLDMLGQWLMPQLESDSAHFMYQQDGAPLHFHNEVRTFLNDRLPNRWIGRAGRDDMQILSRPPRSPDLTPCDFYLWGYVKDSVFVPPLPENLPDLRTSIINAIAAIDMDTLSRVWDELDYRLDVCRDTSGAHIDHLLVGAETDQEEEKELAGSQVEKKLPSEGCTGTNGKRKKSSGQKKILDDRRH</sequence>
<gene>
    <name evidence="2" type="ORF">ANN_13330</name>
</gene>
<evidence type="ECO:0000313" key="3">
    <source>
        <dbReference type="Proteomes" id="UP001148838"/>
    </source>
</evidence>
<comment type="caution">
    <text evidence="2">The sequence shown here is derived from an EMBL/GenBank/DDBJ whole genome shotgun (WGS) entry which is preliminary data.</text>
</comment>
<protein>
    <recommendedName>
        <fullName evidence="4">DUF4817 domain-containing protein</fullName>
    </recommendedName>
</protein>
<evidence type="ECO:0008006" key="4">
    <source>
        <dbReference type="Google" id="ProtNLM"/>
    </source>
</evidence>
<keyword evidence="3" id="KW-1185">Reference proteome</keyword>